<dbReference type="AlphaFoldDB" id="A0A6J4PV00"/>
<feature type="transmembrane region" description="Helical" evidence="6">
    <location>
        <begin position="186"/>
        <end position="206"/>
    </location>
</feature>
<evidence type="ECO:0000256" key="6">
    <source>
        <dbReference type="RuleBase" id="RU363032"/>
    </source>
</evidence>
<evidence type="ECO:0000256" key="4">
    <source>
        <dbReference type="ARBA" id="ARBA00022989"/>
    </source>
</evidence>
<dbReference type="EMBL" id="CADCVD010000011">
    <property type="protein sequence ID" value="CAA9425292.1"/>
    <property type="molecule type" value="Genomic_DNA"/>
</dbReference>
<dbReference type="FunFam" id="1.10.3720.10:FF:000001">
    <property type="entry name" value="Glycine betaine ABC transporter, permease"/>
    <property type="match status" value="1"/>
</dbReference>
<dbReference type="PANTHER" id="PTHR30177">
    <property type="entry name" value="GLYCINE BETAINE/L-PROLINE TRANSPORT SYSTEM PERMEASE PROTEIN PROW"/>
    <property type="match status" value="1"/>
</dbReference>
<evidence type="ECO:0000256" key="3">
    <source>
        <dbReference type="ARBA" id="ARBA00022692"/>
    </source>
</evidence>
<name>A0A6J4PV00_9ACTN</name>
<dbReference type="GO" id="GO:0005886">
    <property type="term" value="C:plasma membrane"/>
    <property type="evidence" value="ECO:0007669"/>
    <property type="project" value="UniProtKB-SubCell"/>
</dbReference>
<feature type="transmembrane region" description="Helical" evidence="6">
    <location>
        <begin position="62"/>
        <end position="88"/>
    </location>
</feature>
<dbReference type="SUPFAM" id="SSF161098">
    <property type="entry name" value="MetI-like"/>
    <property type="match status" value="1"/>
</dbReference>
<gene>
    <name evidence="8" type="ORF">AVDCRST_MAG37-211</name>
</gene>
<comment type="similarity">
    <text evidence="6">Belongs to the binding-protein-dependent transport system permease family.</text>
</comment>
<proteinExistence type="inferred from homology"/>
<dbReference type="GO" id="GO:0031460">
    <property type="term" value="P:glycine betaine transport"/>
    <property type="evidence" value="ECO:0007669"/>
    <property type="project" value="TreeGrafter"/>
</dbReference>
<keyword evidence="5 6" id="KW-0472">Membrane</keyword>
<sequence length="251" mass="26419">MAATTTKGRGGLPRWTGYLIKPVLLGLACLALYLWVGTLELDSIEQRSLNRENITQRFIEHLRLTGIAAIVVVALAVSAGVLLTRPFARRVSPYLVNVANIGQGVPSIGVLALLAIFYGLGFYPALAALVAYAFLPVLRNTMVGLRQVDSSVIESARGMGMTKTAVLFRIELPLAIPIMLAGIRTALVITVGTAALATFIGAGGLGDLIQVGIALNRVPVLITGAVLTSVLALLIDWVAGVAEDVLRPKGL</sequence>
<dbReference type="InterPro" id="IPR000515">
    <property type="entry name" value="MetI-like"/>
</dbReference>
<organism evidence="8">
    <name type="scientific">uncultured Rubrobacteraceae bacterium</name>
    <dbReference type="NCBI Taxonomy" id="349277"/>
    <lineage>
        <taxon>Bacteria</taxon>
        <taxon>Bacillati</taxon>
        <taxon>Actinomycetota</taxon>
        <taxon>Rubrobacteria</taxon>
        <taxon>Rubrobacterales</taxon>
        <taxon>Rubrobacteraceae</taxon>
        <taxon>environmental samples</taxon>
    </lineage>
</organism>
<keyword evidence="4 6" id="KW-1133">Transmembrane helix</keyword>
<keyword evidence="3 6" id="KW-0812">Transmembrane</keyword>
<dbReference type="Pfam" id="PF00528">
    <property type="entry name" value="BPD_transp_1"/>
    <property type="match status" value="1"/>
</dbReference>
<evidence type="ECO:0000259" key="7">
    <source>
        <dbReference type="PROSITE" id="PS50928"/>
    </source>
</evidence>
<evidence type="ECO:0000256" key="2">
    <source>
        <dbReference type="ARBA" id="ARBA00022448"/>
    </source>
</evidence>
<protein>
    <submittedName>
        <fullName evidence="8">ABC transporter, permease protein (Cluster 13, osmolytes)</fullName>
    </submittedName>
</protein>
<feature type="domain" description="ABC transmembrane type-1" evidence="7">
    <location>
        <begin position="58"/>
        <end position="239"/>
    </location>
</feature>
<keyword evidence="2 6" id="KW-0813">Transport</keyword>
<dbReference type="InterPro" id="IPR051204">
    <property type="entry name" value="ABC_transp_perm/SBD"/>
</dbReference>
<accession>A0A6J4PV00</accession>
<dbReference type="PANTHER" id="PTHR30177:SF4">
    <property type="entry name" value="OSMOPROTECTANT IMPORT PERMEASE PROTEIN OSMW"/>
    <property type="match status" value="1"/>
</dbReference>
<dbReference type="InterPro" id="IPR035906">
    <property type="entry name" value="MetI-like_sf"/>
</dbReference>
<feature type="transmembrane region" description="Helical" evidence="6">
    <location>
        <begin position="108"/>
        <end position="135"/>
    </location>
</feature>
<dbReference type="GO" id="GO:0055085">
    <property type="term" value="P:transmembrane transport"/>
    <property type="evidence" value="ECO:0007669"/>
    <property type="project" value="InterPro"/>
</dbReference>
<feature type="transmembrane region" description="Helical" evidence="6">
    <location>
        <begin position="20"/>
        <end position="41"/>
    </location>
</feature>
<feature type="transmembrane region" description="Helical" evidence="6">
    <location>
        <begin position="218"/>
        <end position="239"/>
    </location>
</feature>
<evidence type="ECO:0000313" key="8">
    <source>
        <dbReference type="EMBL" id="CAA9425292.1"/>
    </source>
</evidence>
<comment type="subcellular location">
    <subcellularLocation>
        <location evidence="6">Cell membrane</location>
        <topology evidence="6">Multi-pass membrane protein</topology>
    </subcellularLocation>
    <subcellularLocation>
        <location evidence="1">Membrane</location>
        <topology evidence="1">Multi-pass membrane protein</topology>
    </subcellularLocation>
</comment>
<evidence type="ECO:0000256" key="1">
    <source>
        <dbReference type="ARBA" id="ARBA00004141"/>
    </source>
</evidence>
<dbReference type="PROSITE" id="PS50928">
    <property type="entry name" value="ABC_TM1"/>
    <property type="match status" value="1"/>
</dbReference>
<reference evidence="8" key="1">
    <citation type="submission" date="2020-02" db="EMBL/GenBank/DDBJ databases">
        <authorList>
            <person name="Meier V. D."/>
        </authorList>
    </citation>
    <scope>NUCLEOTIDE SEQUENCE</scope>
    <source>
        <strain evidence="8">AVDCRST_MAG37</strain>
    </source>
</reference>
<dbReference type="Gene3D" id="1.10.3720.10">
    <property type="entry name" value="MetI-like"/>
    <property type="match status" value="1"/>
</dbReference>
<dbReference type="CDD" id="cd06261">
    <property type="entry name" value="TM_PBP2"/>
    <property type="match status" value="1"/>
</dbReference>
<evidence type="ECO:0000256" key="5">
    <source>
        <dbReference type="ARBA" id="ARBA00023136"/>
    </source>
</evidence>